<dbReference type="EMBL" id="JACCAA010000001">
    <property type="protein sequence ID" value="NYG59985.1"/>
    <property type="molecule type" value="Genomic_DNA"/>
</dbReference>
<keyword evidence="1" id="KW-0472">Membrane</keyword>
<gene>
    <name evidence="2" type="ORF">BJ980_002908</name>
</gene>
<keyword evidence="3" id="KW-1185">Reference proteome</keyword>
<accession>A0A7Y9UW09</accession>
<keyword evidence="1" id="KW-1133">Transmembrane helix</keyword>
<proteinExistence type="predicted"/>
<dbReference type="Proteomes" id="UP000540656">
    <property type="component" value="Unassembled WGS sequence"/>
</dbReference>
<evidence type="ECO:0000256" key="1">
    <source>
        <dbReference type="SAM" id="Phobius"/>
    </source>
</evidence>
<dbReference type="AlphaFoldDB" id="A0A7Y9UW09"/>
<evidence type="ECO:0000313" key="3">
    <source>
        <dbReference type="Proteomes" id="UP000540656"/>
    </source>
</evidence>
<protein>
    <submittedName>
        <fullName evidence="2">Uncharacterized protein</fullName>
    </submittedName>
</protein>
<reference evidence="2 3" key="1">
    <citation type="submission" date="2020-07" db="EMBL/GenBank/DDBJ databases">
        <title>Sequencing the genomes of 1000 actinobacteria strains.</title>
        <authorList>
            <person name="Klenk H.-P."/>
        </authorList>
    </citation>
    <scope>NUCLEOTIDE SEQUENCE [LARGE SCALE GENOMIC DNA]</scope>
    <source>
        <strain evidence="2 3">DSM 23819</strain>
    </source>
</reference>
<keyword evidence="1" id="KW-0812">Transmembrane</keyword>
<sequence length="153" mass="17521">MLTLRLALRLVLRLALLRARLGDGSVLLRRRLARLLTELPALRGCRRTTRGARRSPRLLRLLLPLLRGPSLLLARHRTLLMTLLLSTLVRLVVVGVLARVGRTRLAVEVTKAQRIGRVDIRLRPEWRRLDLPAWAVASGIRGRSVRHWFPPRL</sequence>
<feature type="transmembrane region" description="Helical" evidence="1">
    <location>
        <begin position="79"/>
        <end position="98"/>
    </location>
</feature>
<evidence type="ECO:0000313" key="2">
    <source>
        <dbReference type="EMBL" id="NYG59985.1"/>
    </source>
</evidence>
<comment type="caution">
    <text evidence="2">The sequence shown here is derived from an EMBL/GenBank/DDBJ whole genome shotgun (WGS) entry which is preliminary data.</text>
</comment>
<organism evidence="2 3">
    <name type="scientific">Nocardioides daedukensis</name>
    <dbReference type="NCBI Taxonomy" id="634462"/>
    <lineage>
        <taxon>Bacteria</taxon>
        <taxon>Bacillati</taxon>
        <taxon>Actinomycetota</taxon>
        <taxon>Actinomycetes</taxon>
        <taxon>Propionibacteriales</taxon>
        <taxon>Nocardioidaceae</taxon>
        <taxon>Nocardioides</taxon>
    </lineage>
</organism>
<dbReference type="RefSeq" id="WP_179502977.1">
    <property type="nucleotide sequence ID" value="NZ_JACCAA010000001.1"/>
</dbReference>
<name>A0A7Y9UW09_9ACTN</name>